<dbReference type="InterPro" id="IPR036056">
    <property type="entry name" value="Fibrinogen-like_C"/>
</dbReference>
<dbReference type="CDD" id="cd00087">
    <property type="entry name" value="FReD"/>
    <property type="match status" value="1"/>
</dbReference>
<dbReference type="PANTHER" id="PTHR19143:SF263">
    <property type="entry name" value="FIBRINOGEN-LIKE PROTEIN 1"/>
    <property type="match status" value="1"/>
</dbReference>
<dbReference type="InterPro" id="IPR050373">
    <property type="entry name" value="Fibrinogen_C-term_domain"/>
</dbReference>
<dbReference type="KEGG" id="pcw:110205926"/>
<dbReference type="Pfam" id="PF00147">
    <property type="entry name" value="Fibrinogen_C"/>
    <property type="match status" value="1"/>
</dbReference>
<dbReference type="Gene3D" id="3.90.215.10">
    <property type="entry name" value="Gamma Fibrinogen, chain A, domain 1"/>
    <property type="match status" value="1"/>
</dbReference>
<dbReference type="AlphaFoldDB" id="A0A6P5K0T8"/>
<dbReference type="GO" id="GO:0005615">
    <property type="term" value="C:extracellular space"/>
    <property type="evidence" value="ECO:0007669"/>
    <property type="project" value="TreeGrafter"/>
</dbReference>
<name>A0A6P5K0T8_PHACI</name>
<organism evidence="3 4">
    <name type="scientific">Phascolarctos cinereus</name>
    <name type="common">Koala</name>
    <dbReference type="NCBI Taxonomy" id="38626"/>
    <lineage>
        <taxon>Eukaryota</taxon>
        <taxon>Metazoa</taxon>
        <taxon>Chordata</taxon>
        <taxon>Craniata</taxon>
        <taxon>Vertebrata</taxon>
        <taxon>Euteleostomi</taxon>
        <taxon>Mammalia</taxon>
        <taxon>Metatheria</taxon>
        <taxon>Diprotodontia</taxon>
        <taxon>Phascolarctidae</taxon>
        <taxon>Phascolarctos</taxon>
    </lineage>
</organism>
<dbReference type="SUPFAM" id="SSF56496">
    <property type="entry name" value="Fibrinogen C-terminal domain-like"/>
    <property type="match status" value="1"/>
</dbReference>
<gene>
    <name evidence="4" type="primary">LOC110205926</name>
</gene>
<dbReference type="PANTHER" id="PTHR19143">
    <property type="entry name" value="FIBRINOGEN/TENASCIN/ANGIOPOEITIN"/>
    <property type="match status" value="1"/>
</dbReference>
<dbReference type="GeneID" id="110205926"/>
<keyword evidence="3" id="KW-1185">Reference proteome</keyword>
<evidence type="ECO:0000313" key="4">
    <source>
        <dbReference type="RefSeq" id="XP_020838556.1"/>
    </source>
</evidence>
<dbReference type="NCBIfam" id="NF040941">
    <property type="entry name" value="GGGWT_bact"/>
    <property type="match status" value="1"/>
</dbReference>
<sequence>MGRGSHRHPWKPGGSSESTQRIKAKLEAGSRSQKDLSGGRSPWPKAGSNAVPRSHYQANPVPPSLKRHKQPEPQGEWGKLASGRQETAHPRTMAPVTQVSFVLVLILLSLPPISLGTLKRRVLVNAAKLKSQGKDCSQIWTDNPKSPSGVYVIRPEGALDAFRAYCDMGEDGGWTVFQRRTGGNGKPLAFDRVWWEYNHGFGDVEGEHWLGLSKLYSLTHQPGTRAQLKLDLHNFENESRHALYDSFQISDGSSFYMLKLGRYSGNAGDSFGGENWTGAASQVGSAFSTLDRDHDSCNPCLSGDITFNECSQWNGGAGWWFSNCGVANLHGDWHPEGDHKSWSSDIHWGTWSPTESLKATEMKVKTVVIAATEA</sequence>
<evidence type="ECO:0000313" key="3">
    <source>
        <dbReference type="Proteomes" id="UP000515140"/>
    </source>
</evidence>
<dbReference type="PROSITE" id="PS51406">
    <property type="entry name" value="FIBRINOGEN_C_2"/>
    <property type="match status" value="1"/>
</dbReference>
<protein>
    <submittedName>
        <fullName evidence="4">LOW QUALITY PROTEIN: microfibril-associated glycoprotein 4-like</fullName>
    </submittedName>
</protein>
<dbReference type="GO" id="GO:0050868">
    <property type="term" value="P:negative regulation of T cell activation"/>
    <property type="evidence" value="ECO:0007669"/>
    <property type="project" value="TreeGrafter"/>
</dbReference>
<accession>A0A6P5K0T8</accession>
<feature type="compositionally biased region" description="Basic residues" evidence="1">
    <location>
        <begin position="1"/>
        <end position="10"/>
    </location>
</feature>
<feature type="region of interest" description="Disordered" evidence="1">
    <location>
        <begin position="1"/>
        <end position="91"/>
    </location>
</feature>
<dbReference type="InterPro" id="IPR002181">
    <property type="entry name" value="Fibrinogen_a/b/g_C_dom"/>
</dbReference>
<dbReference type="GO" id="GO:0050776">
    <property type="term" value="P:regulation of immune response"/>
    <property type="evidence" value="ECO:0007669"/>
    <property type="project" value="TreeGrafter"/>
</dbReference>
<dbReference type="SMART" id="SM00186">
    <property type="entry name" value="FBG"/>
    <property type="match status" value="1"/>
</dbReference>
<reference evidence="4" key="1">
    <citation type="submission" date="2025-08" db="UniProtKB">
        <authorList>
            <consortium name="RefSeq"/>
        </authorList>
    </citation>
    <scope>IDENTIFICATION</scope>
    <source>
        <tissue evidence="4">Spleen</tissue>
    </source>
</reference>
<evidence type="ECO:0000259" key="2">
    <source>
        <dbReference type="PROSITE" id="PS51406"/>
    </source>
</evidence>
<dbReference type="Proteomes" id="UP000515140">
    <property type="component" value="Unplaced"/>
</dbReference>
<feature type="domain" description="Fibrinogen C-terminal" evidence="2">
    <location>
        <begin position="127"/>
        <end position="368"/>
    </location>
</feature>
<dbReference type="InParanoid" id="A0A6P5K0T8"/>
<feature type="compositionally biased region" description="Basic and acidic residues" evidence="1">
    <location>
        <begin position="24"/>
        <end position="34"/>
    </location>
</feature>
<dbReference type="InterPro" id="IPR014716">
    <property type="entry name" value="Fibrinogen_a/b/g_C_1"/>
</dbReference>
<dbReference type="RefSeq" id="XP_020838556.1">
    <property type="nucleotide sequence ID" value="XM_020982897.1"/>
</dbReference>
<proteinExistence type="predicted"/>
<evidence type="ECO:0000256" key="1">
    <source>
        <dbReference type="SAM" id="MobiDB-lite"/>
    </source>
</evidence>